<accession>A0AAD4CP10</accession>
<dbReference type="InterPro" id="IPR017972">
    <property type="entry name" value="Cyt_P450_CS"/>
</dbReference>
<dbReference type="EMBL" id="VCAU01000030">
    <property type="protein sequence ID" value="KAF9890064.1"/>
    <property type="molecule type" value="Genomic_DNA"/>
</dbReference>
<evidence type="ECO:0000256" key="6">
    <source>
        <dbReference type="ARBA" id="ARBA00023004"/>
    </source>
</evidence>
<comment type="caution">
    <text evidence="10">The sequence shown here is derived from an EMBL/GenBank/DDBJ whole genome shotgun (WGS) entry which is preliminary data.</text>
</comment>
<dbReference type="FunFam" id="1.10.630.10:FF:000050">
    <property type="entry name" value="Cytochrome P450 monooxygenase"/>
    <property type="match status" value="1"/>
</dbReference>
<name>A0AAD4CP10_ASPNN</name>
<feature type="binding site" description="axial binding residue" evidence="8">
    <location>
        <position position="474"/>
    </location>
    <ligand>
        <name>heme</name>
        <dbReference type="ChEBI" id="CHEBI:30413"/>
    </ligand>
    <ligandPart>
        <name>Fe</name>
        <dbReference type="ChEBI" id="CHEBI:18248"/>
    </ligandPart>
</feature>
<reference evidence="10" key="1">
    <citation type="journal article" date="2019" name="Beilstein J. Org. Chem.">
        <title>Nanangenines: drimane sesquiterpenoids as the dominant metabolite cohort of a novel Australian fungus, Aspergillus nanangensis.</title>
        <authorList>
            <person name="Lacey H.J."/>
            <person name="Gilchrist C.L.M."/>
            <person name="Crombie A."/>
            <person name="Kalaitzis J.A."/>
            <person name="Vuong D."/>
            <person name="Rutledge P.J."/>
            <person name="Turner P."/>
            <person name="Pitt J.I."/>
            <person name="Lacey E."/>
            <person name="Chooi Y.H."/>
            <person name="Piggott A.M."/>
        </authorList>
    </citation>
    <scope>NUCLEOTIDE SEQUENCE</scope>
    <source>
        <strain evidence="10">MST-FP2251</strain>
    </source>
</reference>
<dbReference type="PRINTS" id="PR00385">
    <property type="entry name" value="P450"/>
</dbReference>
<evidence type="ECO:0000256" key="9">
    <source>
        <dbReference type="RuleBase" id="RU000461"/>
    </source>
</evidence>
<keyword evidence="6 8" id="KW-0408">Iron</keyword>
<gene>
    <name evidence="10" type="ORF">FE257_006744</name>
</gene>
<dbReference type="GO" id="GO:0004497">
    <property type="term" value="F:monooxygenase activity"/>
    <property type="evidence" value="ECO:0007669"/>
    <property type="project" value="UniProtKB-KW"/>
</dbReference>
<dbReference type="InterPro" id="IPR002401">
    <property type="entry name" value="Cyt_P450_E_grp-I"/>
</dbReference>
<organism evidence="10 11">
    <name type="scientific">Aspergillus nanangensis</name>
    <dbReference type="NCBI Taxonomy" id="2582783"/>
    <lineage>
        <taxon>Eukaryota</taxon>
        <taxon>Fungi</taxon>
        <taxon>Dikarya</taxon>
        <taxon>Ascomycota</taxon>
        <taxon>Pezizomycotina</taxon>
        <taxon>Eurotiomycetes</taxon>
        <taxon>Eurotiomycetidae</taxon>
        <taxon>Eurotiales</taxon>
        <taxon>Aspergillaceae</taxon>
        <taxon>Aspergillus</taxon>
        <taxon>Aspergillus subgen. Circumdati</taxon>
    </lineage>
</organism>
<dbReference type="InterPro" id="IPR001128">
    <property type="entry name" value="Cyt_P450"/>
</dbReference>
<keyword evidence="7 9" id="KW-0503">Monooxygenase</keyword>
<evidence type="ECO:0008006" key="12">
    <source>
        <dbReference type="Google" id="ProtNLM"/>
    </source>
</evidence>
<evidence type="ECO:0000313" key="11">
    <source>
        <dbReference type="Proteomes" id="UP001194746"/>
    </source>
</evidence>
<evidence type="ECO:0000256" key="2">
    <source>
        <dbReference type="ARBA" id="ARBA00010617"/>
    </source>
</evidence>
<dbReference type="GO" id="GO:0005506">
    <property type="term" value="F:iron ion binding"/>
    <property type="evidence" value="ECO:0007669"/>
    <property type="project" value="InterPro"/>
</dbReference>
<comment type="similarity">
    <text evidence="2 9">Belongs to the cytochrome P450 family.</text>
</comment>
<dbReference type="PANTHER" id="PTHR24305:SF232">
    <property type="entry name" value="P450, PUTATIVE (EUROFUNG)-RELATED"/>
    <property type="match status" value="1"/>
</dbReference>
<dbReference type="SUPFAM" id="SSF48264">
    <property type="entry name" value="Cytochrome P450"/>
    <property type="match status" value="1"/>
</dbReference>
<dbReference type="PANTHER" id="PTHR24305">
    <property type="entry name" value="CYTOCHROME P450"/>
    <property type="match status" value="1"/>
</dbReference>
<dbReference type="AlphaFoldDB" id="A0AAD4CP10"/>
<evidence type="ECO:0000256" key="7">
    <source>
        <dbReference type="ARBA" id="ARBA00023033"/>
    </source>
</evidence>
<dbReference type="InterPro" id="IPR050121">
    <property type="entry name" value="Cytochrome_P450_monoxygenase"/>
</dbReference>
<protein>
    <recommendedName>
        <fullName evidence="12">Cytochrome P450</fullName>
    </recommendedName>
</protein>
<keyword evidence="3 8" id="KW-0349">Heme</keyword>
<evidence type="ECO:0000256" key="4">
    <source>
        <dbReference type="ARBA" id="ARBA00022723"/>
    </source>
</evidence>
<evidence type="ECO:0000256" key="8">
    <source>
        <dbReference type="PIRSR" id="PIRSR602401-1"/>
    </source>
</evidence>
<dbReference type="PRINTS" id="PR00463">
    <property type="entry name" value="EP450I"/>
</dbReference>
<comment type="cofactor">
    <cofactor evidence="1 8">
        <name>heme</name>
        <dbReference type="ChEBI" id="CHEBI:30413"/>
    </cofactor>
</comment>
<evidence type="ECO:0000256" key="3">
    <source>
        <dbReference type="ARBA" id="ARBA00022617"/>
    </source>
</evidence>
<reference evidence="10" key="2">
    <citation type="submission" date="2020-02" db="EMBL/GenBank/DDBJ databases">
        <authorList>
            <person name="Gilchrist C.L.M."/>
            <person name="Chooi Y.-H."/>
        </authorList>
    </citation>
    <scope>NUCLEOTIDE SEQUENCE</scope>
    <source>
        <strain evidence="10">MST-FP2251</strain>
    </source>
</reference>
<dbReference type="Proteomes" id="UP001194746">
    <property type="component" value="Unassembled WGS sequence"/>
</dbReference>
<keyword evidence="5 9" id="KW-0560">Oxidoreductase</keyword>
<proteinExistence type="inferred from homology"/>
<evidence type="ECO:0000256" key="5">
    <source>
        <dbReference type="ARBA" id="ARBA00023002"/>
    </source>
</evidence>
<dbReference type="GO" id="GO:0020037">
    <property type="term" value="F:heme binding"/>
    <property type="evidence" value="ECO:0007669"/>
    <property type="project" value="InterPro"/>
</dbReference>
<dbReference type="InterPro" id="IPR036396">
    <property type="entry name" value="Cyt_P450_sf"/>
</dbReference>
<dbReference type="PROSITE" id="PS00086">
    <property type="entry name" value="CYTOCHROME_P450"/>
    <property type="match status" value="1"/>
</dbReference>
<keyword evidence="11" id="KW-1185">Reference proteome</keyword>
<dbReference type="GO" id="GO:0016705">
    <property type="term" value="F:oxidoreductase activity, acting on paired donors, with incorporation or reduction of molecular oxygen"/>
    <property type="evidence" value="ECO:0007669"/>
    <property type="project" value="InterPro"/>
</dbReference>
<evidence type="ECO:0000313" key="10">
    <source>
        <dbReference type="EMBL" id="KAF9890064.1"/>
    </source>
</evidence>
<evidence type="ECO:0000256" key="1">
    <source>
        <dbReference type="ARBA" id="ARBA00001971"/>
    </source>
</evidence>
<keyword evidence="4 8" id="KW-0479">Metal-binding</keyword>
<sequence length="533" mass="60242">MILDALRSTSSLGLIATLFLGGLLARAHLQQICARPHAIPGPFLAPFTDFWRLYVVWGRRPELAHQKLLRKYGSLVRMGPKRVSIFDHNVIKTVYGLNAGFNKSDFYIVQQPITKAGTAVEGIFSTTDEPYHARLRKAVSSAYAMSTLLQFEPFVDSTTTVFLQALSDRFADRSGDAGKCDLGVWLQYYAVDVIGELTFSRRLGFVERGADLDNIIHDNDKMLDYFAVVGQMPILHRFLLKNPIRLWLSKMGLNDSSVPAVAFAKRCIDDRLHSQRDTSSTVPNETQKSQPKNRDFLSRFLEAGSKDPAFMTPDRILALTSANMFAGSDTTAITLRAVFDNILRNSDIMSRLLWELDAEEAMGHFTRRDGLVQWTEVRDLPYLNAIIKEALRFHPAAGLPLERIVPLPRMTVQGQYLPAGTIVGCSAWTLHQSEAIFGALPDRYLPERWINASKEKLAEMNNCLFSFGAGARTCIGRNISMLEMYRLVPAILRRFQLELVHPEQPLRLHNSWFVKQSGMYVRLQTMRSRGLRV</sequence>
<dbReference type="Pfam" id="PF00067">
    <property type="entry name" value="p450"/>
    <property type="match status" value="1"/>
</dbReference>
<dbReference type="Gene3D" id="1.10.630.10">
    <property type="entry name" value="Cytochrome P450"/>
    <property type="match status" value="1"/>
</dbReference>
<dbReference type="CDD" id="cd11060">
    <property type="entry name" value="CYP57A1-like"/>
    <property type="match status" value="1"/>
</dbReference>